<reference evidence="2 3" key="1">
    <citation type="journal article" date="2013" name="PLoS ONE">
        <title>Assembly-driven community genomics of a hypersaline microbial ecosystem.</title>
        <authorList>
            <person name="Podell S."/>
            <person name="Ugalde J.A."/>
            <person name="Narasingarao P."/>
            <person name="Banfield J.F."/>
            <person name="Heidelberg K.B."/>
            <person name="Allen E.E."/>
        </authorList>
    </citation>
    <scope>NUCLEOTIDE SEQUENCE [LARGE SCALE GENOMIC DNA]</scope>
    <source>
        <strain evidence="3">J07HQW1</strain>
    </source>
</reference>
<organism evidence="2 3">
    <name type="scientific">Haloquadratum walsbyi J07HQW1</name>
    <dbReference type="NCBI Taxonomy" id="1238424"/>
    <lineage>
        <taxon>Archaea</taxon>
        <taxon>Methanobacteriati</taxon>
        <taxon>Methanobacteriota</taxon>
        <taxon>Stenosarchaea group</taxon>
        <taxon>Halobacteria</taxon>
        <taxon>Halobacteriales</taxon>
        <taxon>Haloferacaceae</taxon>
        <taxon>Haloquadratum</taxon>
    </lineage>
</organism>
<name>U1P9Q3_9EURY</name>
<dbReference type="EMBL" id="KE356560">
    <property type="protein sequence ID" value="ERG90277.1"/>
    <property type="molecule type" value="Genomic_DNA"/>
</dbReference>
<proteinExistence type="predicted"/>
<evidence type="ECO:0000313" key="2">
    <source>
        <dbReference type="EMBL" id="ERG90277.1"/>
    </source>
</evidence>
<keyword evidence="1" id="KW-1133">Transmembrane helix</keyword>
<evidence type="ECO:0000313" key="3">
    <source>
        <dbReference type="Proteomes" id="UP000030649"/>
    </source>
</evidence>
<keyword evidence="1" id="KW-0472">Membrane</keyword>
<sequence>MTTSDSLTRLSPQEIESTISSVKKMLVVGAVFAGVGFLLIGMALFLELTQFHPMIETFFIEHTTHSLAGGGPDRAAETALNSQLTAIHQFPSTLLWLKLGGIGHILLGIFMTLAAIVRVLSLVPHRLSYEMEWTQSTSSDVTTGDH</sequence>
<feature type="transmembrane region" description="Helical" evidence="1">
    <location>
        <begin position="101"/>
        <end position="123"/>
    </location>
</feature>
<keyword evidence="1" id="KW-0812">Transmembrane</keyword>
<accession>U1P9Q3</accession>
<dbReference type="Proteomes" id="UP000030649">
    <property type="component" value="Unassembled WGS sequence"/>
</dbReference>
<dbReference type="AlphaFoldDB" id="U1P9Q3"/>
<evidence type="ECO:0000256" key="1">
    <source>
        <dbReference type="SAM" id="Phobius"/>
    </source>
</evidence>
<protein>
    <submittedName>
        <fullName evidence="2">Uncharacterized protein</fullName>
    </submittedName>
</protein>
<feature type="transmembrane region" description="Helical" evidence="1">
    <location>
        <begin position="25"/>
        <end position="46"/>
    </location>
</feature>
<dbReference type="STRING" id="1238424.J07HQW1_00295"/>
<gene>
    <name evidence="2" type="ORF">J07HQW1_00295</name>
</gene>
<dbReference type="HOGENOM" id="CLU_1773150_0_0_2"/>